<keyword evidence="3" id="KW-0732">Signal</keyword>
<keyword evidence="2" id="KW-0472">Membrane</keyword>
<accession>A0A9D1IW46</accession>
<sequence length="379" mass="41550">MKRCCAFLCVLAALALCFSGAAAGYSMTAGYEVPELYLSLNLPLDWAVLTRDAEAGNPALFLYDDDPEYMRDVFDANNIYLDAFNFESLLELTILMTPNEDIFDLSLWDEDFVNEAADYFAENPVWAGSNDVQCFRIDDYYQSGARFLTYNRLETQDDVQLRCMQMTTVYNGQAIHLILTDYSGALSFDSGSLGAVMFDIVSTLSFTDVLAAPDDVTEDALGPAEIPYDHVDDALLVAFNVATGLLPVIIALIIIVIARSRTRRRGPTGHTPMRQTAGAPPQPPAASSPKTSHPSASAQQASPPAIPAPRKPQKAAVATGRPVQPAPDRRPKHNCAEQDRAYSPKRRPSRRDETVFCIDCGRKVSIKDGRCPHCGARVV</sequence>
<reference evidence="4" key="1">
    <citation type="submission" date="2020-10" db="EMBL/GenBank/DDBJ databases">
        <authorList>
            <person name="Gilroy R."/>
        </authorList>
    </citation>
    <scope>NUCLEOTIDE SEQUENCE</scope>
    <source>
        <strain evidence="4">CHK191-8634</strain>
    </source>
</reference>
<comment type="caution">
    <text evidence="4">The sequence shown here is derived from an EMBL/GenBank/DDBJ whole genome shotgun (WGS) entry which is preliminary data.</text>
</comment>
<evidence type="ECO:0000256" key="3">
    <source>
        <dbReference type="SAM" id="SignalP"/>
    </source>
</evidence>
<name>A0A9D1IW46_9CLOT</name>
<evidence type="ECO:0000313" key="4">
    <source>
        <dbReference type="EMBL" id="HIU43222.1"/>
    </source>
</evidence>
<evidence type="ECO:0000256" key="2">
    <source>
        <dbReference type="SAM" id="Phobius"/>
    </source>
</evidence>
<keyword evidence="2" id="KW-0812">Transmembrane</keyword>
<evidence type="ECO:0000313" key="5">
    <source>
        <dbReference type="Proteomes" id="UP000824073"/>
    </source>
</evidence>
<reference evidence="4" key="2">
    <citation type="journal article" date="2021" name="PeerJ">
        <title>Extensive microbial diversity within the chicken gut microbiome revealed by metagenomics and culture.</title>
        <authorList>
            <person name="Gilroy R."/>
            <person name="Ravi A."/>
            <person name="Getino M."/>
            <person name="Pursley I."/>
            <person name="Horton D.L."/>
            <person name="Alikhan N.F."/>
            <person name="Baker D."/>
            <person name="Gharbi K."/>
            <person name="Hall N."/>
            <person name="Watson M."/>
            <person name="Adriaenssens E.M."/>
            <person name="Foster-Nyarko E."/>
            <person name="Jarju S."/>
            <person name="Secka A."/>
            <person name="Antonio M."/>
            <person name="Oren A."/>
            <person name="Chaudhuri R.R."/>
            <person name="La Ragione R."/>
            <person name="Hildebrand F."/>
            <person name="Pallen M.J."/>
        </authorList>
    </citation>
    <scope>NUCLEOTIDE SEQUENCE</scope>
    <source>
        <strain evidence="4">CHK191-8634</strain>
    </source>
</reference>
<dbReference type="EMBL" id="DVMR01000030">
    <property type="protein sequence ID" value="HIU43222.1"/>
    <property type="molecule type" value="Genomic_DNA"/>
</dbReference>
<proteinExistence type="predicted"/>
<feature type="chain" id="PRO_5039219584" description="Zinc ribbon domain-containing protein" evidence="3">
    <location>
        <begin position="24"/>
        <end position="379"/>
    </location>
</feature>
<protein>
    <recommendedName>
        <fullName evidence="6">Zinc ribbon domain-containing protein</fullName>
    </recommendedName>
</protein>
<evidence type="ECO:0008006" key="6">
    <source>
        <dbReference type="Google" id="ProtNLM"/>
    </source>
</evidence>
<dbReference type="Proteomes" id="UP000824073">
    <property type="component" value="Unassembled WGS sequence"/>
</dbReference>
<dbReference type="AlphaFoldDB" id="A0A9D1IW46"/>
<feature type="region of interest" description="Disordered" evidence="1">
    <location>
        <begin position="263"/>
        <end position="351"/>
    </location>
</feature>
<evidence type="ECO:0000256" key="1">
    <source>
        <dbReference type="SAM" id="MobiDB-lite"/>
    </source>
</evidence>
<organism evidence="4 5">
    <name type="scientific">Candidatus Ventrousia excrementavium</name>
    <dbReference type="NCBI Taxonomy" id="2840961"/>
    <lineage>
        <taxon>Bacteria</taxon>
        <taxon>Bacillati</taxon>
        <taxon>Bacillota</taxon>
        <taxon>Clostridia</taxon>
        <taxon>Eubacteriales</taxon>
        <taxon>Clostridiaceae</taxon>
        <taxon>Clostridiaceae incertae sedis</taxon>
        <taxon>Candidatus Ventrousia</taxon>
    </lineage>
</organism>
<gene>
    <name evidence="4" type="ORF">IAB67_02870</name>
</gene>
<feature type="transmembrane region" description="Helical" evidence="2">
    <location>
        <begin position="234"/>
        <end position="258"/>
    </location>
</feature>
<feature type="compositionally biased region" description="Low complexity" evidence="1">
    <location>
        <begin position="287"/>
        <end position="303"/>
    </location>
</feature>
<keyword evidence="2" id="KW-1133">Transmembrane helix</keyword>
<feature type="signal peptide" evidence="3">
    <location>
        <begin position="1"/>
        <end position="23"/>
    </location>
</feature>
<feature type="compositionally biased region" description="Low complexity" evidence="1">
    <location>
        <begin position="268"/>
        <end position="279"/>
    </location>
</feature>